<sequence>MKRSLLAGACALALLVSPVAANEFEAPLKELANSEIIAIAAAPEVIAAVKAQNAETAGYDQATIDAADATWREEVSASSSPMIDAVLARPASSFLAAKKDGSSGLYTEIFVMDAKGLNVAQSDVTSDYWQGDEAKWQETYGKGADSLHLSDVELDESSQTYQSQVSVPVVDENGDVIGALTVGVNVEYLMM</sequence>
<dbReference type="CDD" id="cd18773">
    <property type="entry name" value="PDC1_HK_sensor"/>
    <property type="match status" value="1"/>
</dbReference>
<keyword evidence="3" id="KW-1185">Reference proteome</keyword>
<dbReference type="Proteomes" id="UP001229244">
    <property type="component" value="Unassembled WGS sequence"/>
</dbReference>
<evidence type="ECO:0008006" key="4">
    <source>
        <dbReference type="Google" id="ProtNLM"/>
    </source>
</evidence>
<feature type="signal peptide" evidence="1">
    <location>
        <begin position="1"/>
        <end position="21"/>
    </location>
</feature>
<keyword evidence="1" id="KW-0732">Signal</keyword>
<dbReference type="RefSeq" id="WP_306883387.1">
    <property type="nucleotide sequence ID" value="NZ_JAUSUL010000001.1"/>
</dbReference>
<gene>
    <name evidence="2" type="ORF">J2S73_000021</name>
</gene>
<dbReference type="SUPFAM" id="SSF103190">
    <property type="entry name" value="Sensory domain-like"/>
    <property type="match status" value="1"/>
</dbReference>
<dbReference type="InterPro" id="IPR029151">
    <property type="entry name" value="Sensor-like_sf"/>
</dbReference>
<evidence type="ECO:0000313" key="2">
    <source>
        <dbReference type="EMBL" id="MDQ0313584.1"/>
    </source>
</evidence>
<proteinExistence type="predicted"/>
<reference evidence="2" key="1">
    <citation type="submission" date="2023-07" db="EMBL/GenBank/DDBJ databases">
        <title>Genomic Encyclopedia of Type Strains, Phase IV (KMG-IV): sequencing the most valuable type-strain genomes for metagenomic binning, comparative biology and taxonomic classification.</title>
        <authorList>
            <person name="Goeker M."/>
        </authorList>
    </citation>
    <scope>NUCLEOTIDE SEQUENCE</scope>
    <source>
        <strain evidence="2">DSM 21202</strain>
    </source>
</reference>
<feature type="chain" id="PRO_5042023739" description="Cache domain-containing protein" evidence="1">
    <location>
        <begin position="22"/>
        <end position="191"/>
    </location>
</feature>
<accession>A0AAE3VJN3</accession>
<dbReference type="AlphaFoldDB" id="A0AAE3VJN3"/>
<comment type="caution">
    <text evidence="2">The sequence shown here is derived from an EMBL/GenBank/DDBJ whole genome shotgun (WGS) entry which is preliminary data.</text>
</comment>
<dbReference type="Gene3D" id="3.30.450.20">
    <property type="entry name" value="PAS domain"/>
    <property type="match status" value="1"/>
</dbReference>
<protein>
    <recommendedName>
        <fullName evidence="4">Cache domain-containing protein</fullName>
    </recommendedName>
</protein>
<evidence type="ECO:0000256" key="1">
    <source>
        <dbReference type="SAM" id="SignalP"/>
    </source>
</evidence>
<name>A0AAE3VJN3_9HYPH</name>
<organism evidence="2 3">
    <name type="scientific">Amorphus orientalis</name>
    <dbReference type="NCBI Taxonomy" id="649198"/>
    <lineage>
        <taxon>Bacteria</taxon>
        <taxon>Pseudomonadati</taxon>
        <taxon>Pseudomonadota</taxon>
        <taxon>Alphaproteobacteria</taxon>
        <taxon>Hyphomicrobiales</taxon>
        <taxon>Amorphaceae</taxon>
        <taxon>Amorphus</taxon>
    </lineage>
</organism>
<dbReference type="EMBL" id="JAUSUL010000001">
    <property type="protein sequence ID" value="MDQ0313584.1"/>
    <property type="molecule type" value="Genomic_DNA"/>
</dbReference>
<evidence type="ECO:0000313" key="3">
    <source>
        <dbReference type="Proteomes" id="UP001229244"/>
    </source>
</evidence>